<evidence type="ECO:0000313" key="1">
    <source>
        <dbReference type="EMBL" id="BDS05236.1"/>
    </source>
</evidence>
<protein>
    <submittedName>
        <fullName evidence="2">Uncharacterized protein</fullName>
    </submittedName>
</protein>
<dbReference type="KEGG" id="osu:NT6N_02760"/>
<sequence length="321" mass="35159">MDTSQTSWSKFLYALGQDAAQKADSGKMPTYAVALPTLNFASPLIAAGFLTNHHAINGSPRSDADLLKSLTDMRGEHVEFVIKKGRGLSTKMGVIKGIAKNNRGEECLAIYYLNNKEEGKEHIAHIHPGLLHCVKLTETTQNIESRRRWLDTVINLKGLTTLFQGNEEAAYSLAGKPHNTCNIFDSSARVQGEVATHLPIATLIPTVNKTDSIYLGDLVRLAESTKSAVARSSNTTINPRTNKHLAQLQIVSGAIQSLDYDIFAPTGSVVFCIARTEPSFLDATTMINDNYIRRCPQAELTISDSLLDLKPAGIDICAWYR</sequence>
<accession>A0AAT9FGZ8</accession>
<dbReference type="KEGG" id="osu:NT6N_02870"/>
<dbReference type="EMBL" id="AP026866">
    <property type="protein sequence ID" value="BDS05247.1"/>
    <property type="molecule type" value="Genomic_DNA"/>
</dbReference>
<name>A0AAT9FGZ8_9BACT</name>
<reference evidence="2" key="1">
    <citation type="submission" date="2024-07" db="EMBL/GenBank/DDBJ databases">
        <title>Complete genome sequence of Verrucomicrobiaceae bacterium NT6N.</title>
        <authorList>
            <person name="Huang C."/>
            <person name="Takami H."/>
            <person name="Hamasaki K."/>
        </authorList>
    </citation>
    <scope>NUCLEOTIDE SEQUENCE</scope>
    <source>
        <strain evidence="2">NT6N</strain>
    </source>
</reference>
<gene>
    <name evidence="1" type="ORF">NT6N_02760</name>
    <name evidence="2" type="ORF">NT6N_02870</name>
</gene>
<dbReference type="AlphaFoldDB" id="A0AAT9FGZ8"/>
<organism evidence="2">
    <name type="scientific">Oceaniferula spumae</name>
    <dbReference type="NCBI Taxonomy" id="2979115"/>
    <lineage>
        <taxon>Bacteria</taxon>
        <taxon>Pseudomonadati</taxon>
        <taxon>Verrucomicrobiota</taxon>
        <taxon>Verrucomicrobiia</taxon>
        <taxon>Verrucomicrobiales</taxon>
        <taxon>Verrucomicrobiaceae</taxon>
        <taxon>Oceaniferula</taxon>
    </lineage>
</organism>
<proteinExistence type="predicted"/>
<evidence type="ECO:0000313" key="2">
    <source>
        <dbReference type="EMBL" id="BDS05247.1"/>
    </source>
</evidence>
<dbReference type="EMBL" id="AP026866">
    <property type="protein sequence ID" value="BDS05236.1"/>
    <property type="molecule type" value="Genomic_DNA"/>
</dbReference>